<dbReference type="SUPFAM" id="SSF52980">
    <property type="entry name" value="Restriction endonuclease-like"/>
    <property type="match status" value="1"/>
</dbReference>
<name>I3W145_9MICC</name>
<dbReference type="InterPro" id="IPR038365">
    <property type="entry name" value="EcoRII_C_sf"/>
</dbReference>
<dbReference type="AlphaFoldDB" id="I3W145"/>
<dbReference type="InterPro" id="IPR011335">
    <property type="entry name" value="Restrct_endonuc-II-like"/>
</dbReference>
<sequence length="416" mass="46706">MDFGDLADHFDGVAAKILSTVETVGRSSNQHELDGVKALQGLFGRPTERLIIPTRFLLVSDETDEPVAEDGTLTFYDARLNTPNRSEYRLYYPASVDAMKQAQPGDIVFIAKQKAGGALFIVAPSGSSIAAQLDWLFGTDVLERQGFSVRAGLETGHDSLGLTAMYLLDMLGIAIEPANDAWLDRILAKFGPRFPTSAEFGAFARSTLPDLHPADDPDKVLMAWMEQEEILFRTLERHLATDTLDALYSDGHVDVDRFIEVSLSLHNRRKSRAGKGLENQLIALFDALDVRHTFNPVTENRARPDFIFPGISEYRDLDFPALDLTMLGVKTTCKDRWRQVLSEARRIEDKHLLTLESPISPAQTDEMKDHRIQLVIPRSLHEPYKPEQQQWLMSVNDFVSMAKERDQQGPAQRALL</sequence>
<dbReference type="GO" id="GO:0003677">
    <property type="term" value="F:DNA binding"/>
    <property type="evidence" value="ECO:0007669"/>
    <property type="project" value="InterPro"/>
</dbReference>
<evidence type="ECO:0000259" key="1">
    <source>
        <dbReference type="Pfam" id="PF09019"/>
    </source>
</evidence>
<proteinExistence type="predicted"/>
<geneLocation type="plasmid" evidence="2">
    <name>pJ340-69</name>
</geneLocation>
<keyword evidence="2" id="KW-0614">Plasmid</keyword>
<reference evidence="2" key="1">
    <citation type="submission" date="2012-01" db="EMBL/GenBank/DDBJ databases">
        <authorList>
            <person name="Summers A.O."/>
            <person name="Wireman J."/>
            <person name="Sale K."/>
        </authorList>
    </citation>
    <scope>NUCLEOTIDE SEQUENCE</scope>
    <source>
        <strain evidence="2">J3-40</strain>
        <plasmid evidence="2">pJ340-69</plasmid>
    </source>
</reference>
<dbReference type="RefSeq" id="WP_015061945.1">
    <property type="nucleotide sequence ID" value="NC_019330.1"/>
</dbReference>
<dbReference type="GO" id="GO:0009307">
    <property type="term" value="P:DNA restriction-modification system"/>
    <property type="evidence" value="ECO:0007669"/>
    <property type="project" value="InterPro"/>
</dbReference>
<dbReference type="GO" id="GO:0009036">
    <property type="term" value="F:type II site-specific deoxyribonuclease activity"/>
    <property type="evidence" value="ECO:0007669"/>
    <property type="project" value="InterPro"/>
</dbReference>
<dbReference type="InterPro" id="IPR015109">
    <property type="entry name" value="Restrct_endonuc_II_EcoRII_C"/>
</dbReference>
<dbReference type="EMBL" id="JQ418528">
    <property type="protein sequence ID" value="AFK89322.1"/>
    <property type="molecule type" value="Genomic_DNA"/>
</dbReference>
<dbReference type="REBASE" id="51699">
    <property type="entry name" value="AspJ340ORFBP"/>
</dbReference>
<organism evidence="2">
    <name type="scientific">Arthrobacter sp. J3.40</name>
    <dbReference type="NCBI Taxonomy" id="347209"/>
    <lineage>
        <taxon>Bacteria</taxon>
        <taxon>Bacillati</taxon>
        <taxon>Actinomycetota</taxon>
        <taxon>Actinomycetes</taxon>
        <taxon>Micrococcales</taxon>
        <taxon>Micrococcaceae</taxon>
        <taxon>Arthrobacter</taxon>
    </lineage>
</organism>
<dbReference type="Gene3D" id="3.40.91.80">
    <property type="match status" value="1"/>
</dbReference>
<accession>I3W145</accession>
<protein>
    <submittedName>
        <fullName evidence="2">Type II restriction endonuclease, putative</fullName>
    </submittedName>
</protein>
<keyword evidence="2" id="KW-0540">Nuclease</keyword>
<dbReference type="Pfam" id="PF09019">
    <property type="entry name" value="EcoRII-C"/>
    <property type="match status" value="1"/>
</dbReference>
<keyword evidence="2" id="KW-0255">Endonuclease</keyword>
<evidence type="ECO:0000313" key="2">
    <source>
        <dbReference type="EMBL" id="AFK89322.1"/>
    </source>
</evidence>
<keyword evidence="2" id="KW-0378">Hydrolase</keyword>
<feature type="domain" description="Restriction endonuclease type II EcoRII C-terminal" evidence="1">
    <location>
        <begin position="232"/>
        <end position="399"/>
    </location>
</feature>